<evidence type="ECO:0000259" key="10">
    <source>
        <dbReference type="PROSITE" id="PS50893"/>
    </source>
</evidence>
<evidence type="ECO:0000256" key="8">
    <source>
        <dbReference type="ARBA" id="ARBA00023065"/>
    </source>
</evidence>
<keyword evidence="7" id="KW-0408">Iron</keyword>
<protein>
    <submittedName>
        <fullName evidence="11">ABC transporter ATP-binding protein</fullName>
    </submittedName>
</protein>
<dbReference type="PANTHER" id="PTHR42771:SF2">
    <property type="entry name" value="IRON(3+)-HYDROXAMATE IMPORT ATP-BINDING PROTEIN FHUC"/>
    <property type="match status" value="1"/>
</dbReference>
<keyword evidence="6 11" id="KW-0067">ATP-binding</keyword>
<keyword evidence="2" id="KW-0813">Transport</keyword>
<comment type="subcellular location">
    <subcellularLocation>
        <location evidence="1">Cell membrane</location>
        <topology evidence="1">Peripheral membrane protein</topology>
    </subcellularLocation>
</comment>
<dbReference type="PANTHER" id="PTHR42771">
    <property type="entry name" value="IRON(3+)-HYDROXAMATE IMPORT ATP-BINDING PROTEIN FHUC"/>
    <property type="match status" value="1"/>
</dbReference>
<dbReference type="InterPro" id="IPR017871">
    <property type="entry name" value="ABC_transporter-like_CS"/>
</dbReference>
<dbReference type="GO" id="GO:0005886">
    <property type="term" value="C:plasma membrane"/>
    <property type="evidence" value="ECO:0007669"/>
    <property type="project" value="UniProtKB-SubCell"/>
</dbReference>
<dbReference type="RefSeq" id="WP_284636974.1">
    <property type="nucleotide sequence ID" value="NZ_JASNUM010000007.1"/>
</dbReference>
<feature type="domain" description="ABC transporter" evidence="10">
    <location>
        <begin position="14"/>
        <end position="250"/>
    </location>
</feature>
<dbReference type="Gene3D" id="3.40.50.300">
    <property type="entry name" value="P-loop containing nucleotide triphosphate hydrolases"/>
    <property type="match status" value="1"/>
</dbReference>
<evidence type="ECO:0000256" key="2">
    <source>
        <dbReference type="ARBA" id="ARBA00022448"/>
    </source>
</evidence>
<evidence type="ECO:0000313" key="12">
    <source>
        <dbReference type="Proteomes" id="UP001230317"/>
    </source>
</evidence>
<evidence type="ECO:0000256" key="6">
    <source>
        <dbReference type="ARBA" id="ARBA00022840"/>
    </source>
</evidence>
<dbReference type="CDD" id="cd03214">
    <property type="entry name" value="ABC_Iron-Siderophores_B12_Hemin"/>
    <property type="match status" value="1"/>
</dbReference>
<keyword evidence="9" id="KW-0472">Membrane</keyword>
<name>A0AAP4C0G3_9CORY</name>
<keyword evidence="8" id="KW-0406">Ion transport</keyword>
<reference evidence="11" key="1">
    <citation type="submission" date="2023-05" db="EMBL/GenBank/DDBJ databases">
        <title>Metabolic capabilities are highly conserved among human nasal-associated Corynebacterium species in pangenomic analyses.</title>
        <authorList>
            <person name="Tran T.H."/>
            <person name="Roberts A.Q."/>
            <person name="Escapa I.F."/>
            <person name="Gao W."/>
            <person name="Conlan S."/>
            <person name="Kong H."/>
            <person name="Segre J.A."/>
            <person name="Kelly M.S."/>
            <person name="Lemon K.P."/>
        </authorList>
    </citation>
    <scope>NUCLEOTIDE SEQUENCE</scope>
    <source>
        <strain evidence="11">KPL2618</strain>
    </source>
</reference>
<dbReference type="InterPro" id="IPR003593">
    <property type="entry name" value="AAA+_ATPase"/>
</dbReference>
<dbReference type="GO" id="GO:0005524">
    <property type="term" value="F:ATP binding"/>
    <property type="evidence" value="ECO:0007669"/>
    <property type="project" value="UniProtKB-KW"/>
</dbReference>
<dbReference type="Pfam" id="PF00005">
    <property type="entry name" value="ABC_tran"/>
    <property type="match status" value="1"/>
</dbReference>
<keyword evidence="3" id="KW-1003">Cell membrane</keyword>
<evidence type="ECO:0000313" key="11">
    <source>
        <dbReference type="EMBL" id="MDK4335954.1"/>
    </source>
</evidence>
<keyword evidence="5" id="KW-0547">Nucleotide-binding</keyword>
<evidence type="ECO:0000256" key="5">
    <source>
        <dbReference type="ARBA" id="ARBA00022741"/>
    </source>
</evidence>
<evidence type="ECO:0000256" key="1">
    <source>
        <dbReference type="ARBA" id="ARBA00004202"/>
    </source>
</evidence>
<dbReference type="AlphaFoldDB" id="A0AAP4C0G3"/>
<dbReference type="PROSITE" id="PS00211">
    <property type="entry name" value="ABC_TRANSPORTER_1"/>
    <property type="match status" value="1"/>
</dbReference>
<dbReference type="InterPro" id="IPR051535">
    <property type="entry name" value="Siderophore_ABC-ATPase"/>
</dbReference>
<dbReference type="PROSITE" id="PS50893">
    <property type="entry name" value="ABC_TRANSPORTER_2"/>
    <property type="match status" value="1"/>
</dbReference>
<proteinExistence type="predicted"/>
<dbReference type="SUPFAM" id="SSF52540">
    <property type="entry name" value="P-loop containing nucleoside triphosphate hydrolases"/>
    <property type="match status" value="1"/>
</dbReference>
<keyword evidence="4" id="KW-0410">Iron transport</keyword>
<dbReference type="InterPro" id="IPR003439">
    <property type="entry name" value="ABC_transporter-like_ATP-bd"/>
</dbReference>
<evidence type="ECO:0000256" key="4">
    <source>
        <dbReference type="ARBA" id="ARBA00022496"/>
    </source>
</evidence>
<dbReference type="EMBL" id="JASNVU010000017">
    <property type="protein sequence ID" value="MDK4335954.1"/>
    <property type="molecule type" value="Genomic_DNA"/>
</dbReference>
<evidence type="ECO:0000256" key="3">
    <source>
        <dbReference type="ARBA" id="ARBA00022475"/>
    </source>
</evidence>
<dbReference type="GO" id="GO:0006826">
    <property type="term" value="P:iron ion transport"/>
    <property type="evidence" value="ECO:0007669"/>
    <property type="project" value="UniProtKB-KW"/>
</dbReference>
<sequence>MAFPDSDSNGDIAVAVQGATVTYGDFTAVNNVSVDFPRGKFTCIIGPNGCGKSTLLRAMARVLPTEAGTISLENKEIDSFGRKELSRRIALMAQDAIAPEHLTVTELVARGRFAHLGPLGQRSSQDFDKVSQAISTVELDSLADRRMNELSGGQRQRAWLAMALAQDTPVLLLDEPTTFLDLGYQHDLLTLVRNLSKNEHKTVIAVVHDLQQAIRFADHIVAMQGGELVDHGNPEDIVTAELIEQLYGLPVEVTRAGRQGRTVIVPD</sequence>
<organism evidence="11 12">
    <name type="scientific">Corynebacterium accolens</name>
    <dbReference type="NCBI Taxonomy" id="38284"/>
    <lineage>
        <taxon>Bacteria</taxon>
        <taxon>Bacillati</taxon>
        <taxon>Actinomycetota</taxon>
        <taxon>Actinomycetes</taxon>
        <taxon>Mycobacteriales</taxon>
        <taxon>Corynebacteriaceae</taxon>
        <taxon>Corynebacterium</taxon>
    </lineage>
</organism>
<evidence type="ECO:0000256" key="9">
    <source>
        <dbReference type="ARBA" id="ARBA00023136"/>
    </source>
</evidence>
<evidence type="ECO:0000256" key="7">
    <source>
        <dbReference type="ARBA" id="ARBA00023004"/>
    </source>
</evidence>
<dbReference type="GO" id="GO:0016887">
    <property type="term" value="F:ATP hydrolysis activity"/>
    <property type="evidence" value="ECO:0007669"/>
    <property type="project" value="InterPro"/>
</dbReference>
<accession>A0AAP4C0G3</accession>
<dbReference type="Proteomes" id="UP001230317">
    <property type="component" value="Unassembled WGS sequence"/>
</dbReference>
<comment type="caution">
    <text evidence="11">The sequence shown here is derived from an EMBL/GenBank/DDBJ whole genome shotgun (WGS) entry which is preliminary data.</text>
</comment>
<dbReference type="InterPro" id="IPR027417">
    <property type="entry name" value="P-loop_NTPase"/>
</dbReference>
<dbReference type="SMART" id="SM00382">
    <property type="entry name" value="AAA"/>
    <property type="match status" value="1"/>
</dbReference>
<gene>
    <name evidence="11" type="ORF">QPX58_11140</name>
</gene>
<dbReference type="FunFam" id="3.40.50.300:FF:000134">
    <property type="entry name" value="Iron-enterobactin ABC transporter ATP-binding protein"/>
    <property type="match status" value="1"/>
</dbReference>